<evidence type="ECO:0000313" key="2">
    <source>
        <dbReference type="Ensembl" id="ENSMPUP00000005731.1"/>
    </source>
</evidence>
<feature type="region of interest" description="Disordered" evidence="1">
    <location>
        <begin position="81"/>
        <end position="144"/>
    </location>
</feature>
<dbReference type="Ensembl" id="ENSMPUT00000005830.1">
    <property type="protein sequence ID" value="ENSMPUP00000005731.1"/>
    <property type="gene ID" value="ENSMPUG00000005778.1"/>
</dbReference>
<protein>
    <submittedName>
        <fullName evidence="2">Uncharacterized protein</fullName>
    </submittedName>
</protein>
<reference evidence="2" key="1">
    <citation type="submission" date="2024-06" db="UniProtKB">
        <authorList>
            <consortium name="Ensembl"/>
        </authorList>
    </citation>
    <scope>IDENTIFICATION</scope>
</reference>
<proteinExistence type="predicted"/>
<feature type="compositionally biased region" description="Basic and acidic residues" evidence="1">
    <location>
        <begin position="102"/>
        <end position="121"/>
    </location>
</feature>
<evidence type="ECO:0000256" key="1">
    <source>
        <dbReference type="SAM" id="MobiDB-lite"/>
    </source>
</evidence>
<dbReference type="AlphaFoldDB" id="M3Y330"/>
<accession>M3Y330</accession>
<dbReference type="InParanoid" id="M3Y330"/>
<feature type="region of interest" description="Disordered" evidence="1">
    <location>
        <begin position="29"/>
        <end position="62"/>
    </location>
</feature>
<sequence length="144" mass="15507">MGHPPKPLCSPAQLAGSWRGRLSLTFSSRLLGRAPPRPPRSGFGAGPPAPAGARPDSGTGTGEFVADVCQAAWAGLYAQKMEFREGKSGSRETSWRRGYVRGQERRESKRENKHTSLESKRKTPHQAGSPTWGSSPGPCDHNLS</sequence>
<organism evidence="2">
    <name type="scientific">Mustela putorius furo</name>
    <name type="common">European domestic ferret</name>
    <name type="synonym">Mustela furo</name>
    <dbReference type="NCBI Taxonomy" id="9669"/>
    <lineage>
        <taxon>Eukaryota</taxon>
        <taxon>Metazoa</taxon>
        <taxon>Chordata</taxon>
        <taxon>Craniata</taxon>
        <taxon>Vertebrata</taxon>
        <taxon>Euteleostomi</taxon>
        <taxon>Mammalia</taxon>
        <taxon>Eutheria</taxon>
        <taxon>Laurasiatheria</taxon>
        <taxon>Carnivora</taxon>
        <taxon>Caniformia</taxon>
        <taxon>Musteloidea</taxon>
        <taxon>Mustelidae</taxon>
        <taxon>Mustelinae</taxon>
        <taxon>Mustela</taxon>
    </lineage>
</organism>
<feature type="compositionally biased region" description="Basic and acidic residues" evidence="1">
    <location>
        <begin position="81"/>
        <end position="95"/>
    </location>
</feature>
<dbReference type="EMBL" id="AEYP01062542">
    <property type="status" value="NOT_ANNOTATED_CDS"/>
    <property type="molecule type" value="Genomic_DNA"/>
</dbReference>
<name>M3Y330_MUSPF</name>
<dbReference type="HOGENOM" id="CLU_1795844_0_0_1"/>